<keyword evidence="4" id="KW-1185">Reference proteome</keyword>
<organism evidence="2 3">
    <name type="scientific">Rhodopseudomonas pentothenatexigens</name>
    <dbReference type="NCBI Taxonomy" id="999699"/>
    <lineage>
        <taxon>Bacteria</taxon>
        <taxon>Pseudomonadati</taxon>
        <taxon>Pseudomonadota</taxon>
        <taxon>Alphaproteobacteria</taxon>
        <taxon>Hyphomicrobiales</taxon>
        <taxon>Nitrobacteraceae</taxon>
        <taxon>Rhodopseudomonas</taxon>
    </lineage>
</organism>
<accession>A0A336JS92</accession>
<dbReference type="Proteomes" id="UP000252631">
    <property type="component" value="Unassembled WGS sequence"/>
</dbReference>
<gene>
    <name evidence="1" type="ORF">BJ125_1202</name>
    <name evidence="2" type="ORF">SAMN05892882_1202</name>
</gene>
<reference evidence="1 4" key="2">
    <citation type="submission" date="2018-07" db="EMBL/GenBank/DDBJ databases">
        <title>Genomic Encyclopedia of Archaeal and Bacterial Type Strains, Phase II (KMG-II): from individual species to whole genera.</title>
        <authorList>
            <person name="Goeker M."/>
        </authorList>
    </citation>
    <scope>NUCLEOTIDE SEQUENCE [LARGE SCALE GENOMIC DNA]</scope>
    <source>
        <strain evidence="1 4">JA575</strain>
    </source>
</reference>
<protein>
    <submittedName>
        <fullName evidence="2">Uncharacterized protein</fullName>
    </submittedName>
</protein>
<dbReference type="EMBL" id="UFQQ01000020">
    <property type="protein sequence ID" value="SSW92418.1"/>
    <property type="molecule type" value="Genomic_DNA"/>
</dbReference>
<evidence type="ECO:0000313" key="2">
    <source>
        <dbReference type="EMBL" id="SSW92418.1"/>
    </source>
</evidence>
<dbReference type="OrthoDB" id="8141058at2"/>
<evidence type="ECO:0000313" key="4">
    <source>
        <dbReference type="Proteomes" id="UP000256343"/>
    </source>
</evidence>
<reference evidence="2 3" key="1">
    <citation type="submission" date="2017-08" db="EMBL/GenBank/DDBJ databases">
        <authorList>
            <person name="de Groot N.N."/>
        </authorList>
    </citation>
    <scope>NUCLEOTIDE SEQUENCE [LARGE SCALE GENOMIC DNA]</scope>
    <source>
        <strain evidence="2 3">JA575</strain>
    </source>
</reference>
<sequence length="77" mass="8651">MCKDKRPRCTRCGSRTGLARVSPVQSIELRIYECSSCGQTDCYEVTAEPGAPWILLTGERLTEILSAWKRSNKEEGQ</sequence>
<proteinExistence type="predicted"/>
<dbReference type="AlphaFoldDB" id="A0A336JS92"/>
<name>A0A336JS92_9BRAD</name>
<evidence type="ECO:0000313" key="1">
    <source>
        <dbReference type="EMBL" id="RED29006.1"/>
    </source>
</evidence>
<dbReference type="EMBL" id="QRDT01000020">
    <property type="protein sequence ID" value="RED29006.1"/>
    <property type="molecule type" value="Genomic_DNA"/>
</dbReference>
<evidence type="ECO:0000313" key="3">
    <source>
        <dbReference type="Proteomes" id="UP000252631"/>
    </source>
</evidence>
<dbReference type="Proteomes" id="UP000256343">
    <property type="component" value="Unassembled WGS sequence"/>
</dbReference>